<keyword evidence="2 5" id="KW-0812">Transmembrane</keyword>
<comment type="subcellular location">
    <subcellularLocation>
        <location evidence="5">Cell membrane</location>
        <topology evidence="5">Multi-pass membrane protein</topology>
    </subcellularLocation>
    <subcellularLocation>
        <location evidence="1">Membrane</location>
        <topology evidence="1">Multi-pass membrane protein</topology>
    </subcellularLocation>
</comment>
<dbReference type="EMBL" id="JAJEPR010000001">
    <property type="protein sequence ID" value="MCC2188420.1"/>
    <property type="molecule type" value="Genomic_DNA"/>
</dbReference>
<dbReference type="AlphaFoldDB" id="A0AAE3DPX7"/>
<gene>
    <name evidence="7" type="ORF">LKD71_01050</name>
</gene>
<evidence type="ECO:0000256" key="2">
    <source>
        <dbReference type="ARBA" id="ARBA00022692"/>
    </source>
</evidence>
<evidence type="ECO:0000256" key="1">
    <source>
        <dbReference type="ARBA" id="ARBA00004141"/>
    </source>
</evidence>
<evidence type="ECO:0000256" key="3">
    <source>
        <dbReference type="ARBA" id="ARBA00022989"/>
    </source>
</evidence>
<comment type="caution">
    <text evidence="7">The sequence shown here is derived from an EMBL/GenBank/DDBJ whole genome shotgun (WGS) entry which is preliminary data.</text>
</comment>
<evidence type="ECO:0000259" key="6">
    <source>
        <dbReference type="PROSITE" id="PS50928"/>
    </source>
</evidence>
<dbReference type="PANTHER" id="PTHR43496">
    <property type="entry name" value="PROTEIN LPLB"/>
    <property type="match status" value="1"/>
</dbReference>
<sequence length="312" mass="35157">MKSSRKKKAEPLSQRLKTDFQKNWLLYVMLLPVLIYLIIFCYAPMYGVIIAFKNFKPRLGILGSDWVGLKYFKEFVGSVFFGRTLKNTLMISGLNLLFGFSAPIIFAILLNEVVNMRFKKVVQTITYLPHFITTVVIASLILVFTNSDGFITQIVNSLTGHQGSLIADPHCFRAIYIISDIWQSFGWGSIVYLAAITGINPQLYEAARIDGANKLKQIWHVTLPGMLPIIVIMFIMAVGGLMNIGWEKAFLIQSPVTYETSDIISTFVYRKGFEEMNYSYSTAVGLFNSVINLILLTGANKLSQKINGNSLW</sequence>
<organism evidence="7 8">
    <name type="scientific">Fusicatenibacter faecihominis</name>
    <dbReference type="NCBI Taxonomy" id="2881276"/>
    <lineage>
        <taxon>Bacteria</taxon>
        <taxon>Bacillati</taxon>
        <taxon>Bacillota</taxon>
        <taxon>Clostridia</taxon>
        <taxon>Lachnospirales</taxon>
        <taxon>Lachnospiraceae</taxon>
        <taxon>Fusicatenibacter</taxon>
    </lineage>
</organism>
<evidence type="ECO:0000313" key="8">
    <source>
        <dbReference type="Proteomes" id="UP001197875"/>
    </source>
</evidence>
<reference evidence="7 8" key="1">
    <citation type="submission" date="2021-10" db="EMBL/GenBank/DDBJ databases">
        <title>Anaerobic single-cell dispensing facilitates the cultivation of human gut bacteria.</title>
        <authorList>
            <person name="Afrizal A."/>
        </authorList>
    </citation>
    <scope>NUCLEOTIDE SEQUENCE [LARGE SCALE GENOMIC DNA]</scope>
    <source>
        <strain evidence="7 8">CLA-AA-H277</strain>
    </source>
</reference>
<protein>
    <submittedName>
        <fullName evidence="7">ABC transporter permease subunit</fullName>
    </submittedName>
</protein>
<proteinExistence type="inferred from homology"/>
<keyword evidence="8" id="KW-1185">Reference proteome</keyword>
<accession>A0AAE3DPX7</accession>
<dbReference type="PANTHER" id="PTHR43496:SF1">
    <property type="entry name" value="POLYGALACTURONAN_RHAMNOGALACTURONAN TRANSPORT SYSTEM PERMEASE PROTEIN YTEP"/>
    <property type="match status" value="1"/>
</dbReference>
<dbReference type="CDD" id="cd06261">
    <property type="entry name" value="TM_PBP2"/>
    <property type="match status" value="1"/>
</dbReference>
<feature type="transmembrane region" description="Helical" evidence="5">
    <location>
        <begin position="89"/>
        <end position="113"/>
    </location>
</feature>
<dbReference type="InterPro" id="IPR000515">
    <property type="entry name" value="MetI-like"/>
</dbReference>
<feature type="transmembrane region" description="Helical" evidence="5">
    <location>
        <begin position="125"/>
        <end position="144"/>
    </location>
</feature>
<dbReference type="InterPro" id="IPR035906">
    <property type="entry name" value="MetI-like_sf"/>
</dbReference>
<feature type="transmembrane region" description="Helical" evidence="5">
    <location>
        <begin position="278"/>
        <end position="296"/>
    </location>
</feature>
<dbReference type="SUPFAM" id="SSF161098">
    <property type="entry name" value="MetI-like"/>
    <property type="match status" value="1"/>
</dbReference>
<dbReference type="RefSeq" id="WP_227614011.1">
    <property type="nucleotide sequence ID" value="NZ_JAJEPR010000001.1"/>
</dbReference>
<dbReference type="GO" id="GO:0055085">
    <property type="term" value="P:transmembrane transport"/>
    <property type="evidence" value="ECO:0007669"/>
    <property type="project" value="InterPro"/>
</dbReference>
<name>A0AAE3DPX7_9FIRM</name>
<dbReference type="GO" id="GO:0005886">
    <property type="term" value="C:plasma membrane"/>
    <property type="evidence" value="ECO:0007669"/>
    <property type="project" value="UniProtKB-SubCell"/>
</dbReference>
<keyword evidence="3 5" id="KW-1133">Transmembrane helix</keyword>
<keyword evidence="5" id="KW-0813">Transport</keyword>
<feature type="transmembrane region" description="Helical" evidence="5">
    <location>
        <begin position="225"/>
        <end position="246"/>
    </location>
</feature>
<dbReference type="Gene3D" id="1.10.3720.10">
    <property type="entry name" value="MetI-like"/>
    <property type="match status" value="1"/>
</dbReference>
<keyword evidence="4 5" id="KW-0472">Membrane</keyword>
<evidence type="ECO:0000256" key="4">
    <source>
        <dbReference type="ARBA" id="ARBA00023136"/>
    </source>
</evidence>
<dbReference type="PROSITE" id="PS50928">
    <property type="entry name" value="ABC_TM1"/>
    <property type="match status" value="1"/>
</dbReference>
<dbReference type="Proteomes" id="UP001197875">
    <property type="component" value="Unassembled WGS sequence"/>
</dbReference>
<evidence type="ECO:0000313" key="7">
    <source>
        <dbReference type="EMBL" id="MCC2188420.1"/>
    </source>
</evidence>
<feature type="transmembrane region" description="Helical" evidence="5">
    <location>
        <begin position="185"/>
        <end position="204"/>
    </location>
</feature>
<comment type="similarity">
    <text evidence="5">Belongs to the binding-protein-dependent transport system permease family.</text>
</comment>
<feature type="domain" description="ABC transmembrane type-1" evidence="6">
    <location>
        <begin position="85"/>
        <end position="299"/>
    </location>
</feature>
<dbReference type="Pfam" id="PF00528">
    <property type="entry name" value="BPD_transp_1"/>
    <property type="match status" value="1"/>
</dbReference>
<feature type="transmembrane region" description="Helical" evidence="5">
    <location>
        <begin position="24"/>
        <end position="52"/>
    </location>
</feature>
<evidence type="ECO:0000256" key="5">
    <source>
        <dbReference type="RuleBase" id="RU363032"/>
    </source>
</evidence>